<evidence type="ECO:0000256" key="5">
    <source>
        <dbReference type="ARBA" id="ARBA00022989"/>
    </source>
</evidence>
<dbReference type="InterPro" id="IPR050445">
    <property type="entry name" value="Bact_polysacc_biosynth/exp"/>
</dbReference>
<accession>A0ABV5BY88</accession>
<evidence type="ECO:0000256" key="7">
    <source>
        <dbReference type="SAM" id="Phobius"/>
    </source>
</evidence>
<keyword evidence="6 7" id="KW-0472">Membrane</keyword>
<sequence length="252" mass="27653">MVESSIELKRYAAVLRKRVWLIVACVVVITGATGIYSYFFTDPLYQASSKIIVNQSKNSNEKTGHLELNDVNLNIQLVNTYKEIIKTYAVMDRVVEKHPELGLTAEQLTGKIEVSNVIDSQVMILSIQDHSYENAIKIVNAVATVFKATIPTIMSVDNVEILSEAKIAYDISPNPALNLIIGFIVSLMVSVGAAFLLEYLDDTVKTEADITGLLGVPTFAVVAVITRKDLVTQDKITNKQDLEGAPYATVNS</sequence>
<keyword evidence="3" id="KW-1003">Cell membrane</keyword>
<dbReference type="EMBL" id="JBHIRY010000005">
    <property type="protein sequence ID" value="MFB5760239.1"/>
    <property type="molecule type" value="Genomic_DNA"/>
</dbReference>
<dbReference type="InterPro" id="IPR003856">
    <property type="entry name" value="LPS_length_determ_N"/>
</dbReference>
<evidence type="ECO:0000256" key="1">
    <source>
        <dbReference type="ARBA" id="ARBA00004651"/>
    </source>
</evidence>
<reference evidence="9 10" key="1">
    <citation type="submission" date="2024-09" db="EMBL/GenBank/DDBJ databases">
        <title>Paenibacillus zeirhizospherea sp. nov., isolated from surface of the maize (Zea mays) roots in a horticulture field, Hungary.</title>
        <authorList>
            <person name="Marton D."/>
            <person name="Farkas M."/>
            <person name="Bedics A."/>
            <person name="Toth E."/>
            <person name="Tancsics A."/>
            <person name="Boka K."/>
            <person name="Marati G."/>
            <person name="Kriszt B."/>
            <person name="Cserhati M."/>
        </authorList>
    </citation>
    <scope>NUCLEOTIDE SEQUENCE [LARGE SCALE GENOMIC DNA]</scope>
    <source>
        <strain evidence="9 10">JCM 18446</strain>
    </source>
</reference>
<evidence type="ECO:0000313" key="9">
    <source>
        <dbReference type="EMBL" id="MFB5760239.1"/>
    </source>
</evidence>
<protein>
    <submittedName>
        <fullName evidence="9">YveK family protein</fullName>
    </submittedName>
</protein>
<comment type="similarity">
    <text evidence="2">Belongs to the CpsC/CapA family.</text>
</comment>
<evidence type="ECO:0000256" key="3">
    <source>
        <dbReference type="ARBA" id="ARBA00022475"/>
    </source>
</evidence>
<keyword evidence="5 7" id="KW-1133">Transmembrane helix</keyword>
<keyword evidence="4 7" id="KW-0812">Transmembrane</keyword>
<dbReference type="Proteomes" id="UP001580430">
    <property type="component" value="Unassembled WGS sequence"/>
</dbReference>
<dbReference type="Pfam" id="PF02706">
    <property type="entry name" value="Wzz"/>
    <property type="match status" value="1"/>
</dbReference>
<evidence type="ECO:0000256" key="4">
    <source>
        <dbReference type="ARBA" id="ARBA00022692"/>
    </source>
</evidence>
<evidence type="ECO:0000256" key="6">
    <source>
        <dbReference type="ARBA" id="ARBA00023136"/>
    </source>
</evidence>
<feature type="transmembrane region" description="Helical" evidence="7">
    <location>
        <begin position="176"/>
        <end position="196"/>
    </location>
</feature>
<organism evidence="9 10">
    <name type="scientific">Paenibacillus medicaginis</name>
    <dbReference type="NCBI Taxonomy" id="1470560"/>
    <lineage>
        <taxon>Bacteria</taxon>
        <taxon>Bacillati</taxon>
        <taxon>Bacillota</taxon>
        <taxon>Bacilli</taxon>
        <taxon>Bacillales</taxon>
        <taxon>Paenibacillaceae</taxon>
        <taxon>Paenibacillus</taxon>
    </lineage>
</organism>
<keyword evidence="10" id="KW-1185">Reference proteome</keyword>
<dbReference type="PANTHER" id="PTHR32309:SF13">
    <property type="entry name" value="FERRIC ENTEROBACTIN TRANSPORT PROTEIN FEPE"/>
    <property type="match status" value="1"/>
</dbReference>
<comment type="caution">
    <text evidence="9">The sequence shown here is derived from an EMBL/GenBank/DDBJ whole genome shotgun (WGS) entry which is preliminary data.</text>
</comment>
<gene>
    <name evidence="9" type="ORF">ACE5LO_07505</name>
</gene>
<evidence type="ECO:0000259" key="8">
    <source>
        <dbReference type="Pfam" id="PF02706"/>
    </source>
</evidence>
<feature type="domain" description="Polysaccharide chain length determinant N-terminal" evidence="8">
    <location>
        <begin position="5"/>
        <end position="97"/>
    </location>
</feature>
<dbReference type="RefSeq" id="WP_375519414.1">
    <property type="nucleotide sequence ID" value="NZ_JBHIRY010000005.1"/>
</dbReference>
<dbReference type="PANTHER" id="PTHR32309">
    <property type="entry name" value="TYROSINE-PROTEIN KINASE"/>
    <property type="match status" value="1"/>
</dbReference>
<name>A0ABV5BY88_9BACL</name>
<evidence type="ECO:0000256" key="2">
    <source>
        <dbReference type="ARBA" id="ARBA00006683"/>
    </source>
</evidence>
<evidence type="ECO:0000313" key="10">
    <source>
        <dbReference type="Proteomes" id="UP001580430"/>
    </source>
</evidence>
<proteinExistence type="inferred from homology"/>
<comment type="subcellular location">
    <subcellularLocation>
        <location evidence="1">Cell membrane</location>
        <topology evidence="1">Multi-pass membrane protein</topology>
    </subcellularLocation>
</comment>
<feature type="transmembrane region" description="Helical" evidence="7">
    <location>
        <begin position="20"/>
        <end position="40"/>
    </location>
</feature>